<sequence>MIVERKRMGKGHMQATAESEHGRFQAPDLPERNKKKKGKRRLLVMVTDAGSRSAESMGIYSLQKKQSVGSYG</sequence>
<dbReference type="Proteomes" id="UP000197138">
    <property type="component" value="Unassembled WGS sequence"/>
</dbReference>
<reference evidence="3" key="1">
    <citation type="journal article" date="2017" name="Plant J.">
        <title>The pomegranate (Punica granatum L.) genome and the genomics of punicalagin biosynthesis.</title>
        <authorList>
            <person name="Qin G."/>
            <person name="Xu C."/>
            <person name="Ming R."/>
            <person name="Tang H."/>
            <person name="Guyot R."/>
            <person name="Kramer E.M."/>
            <person name="Hu Y."/>
            <person name="Yi X."/>
            <person name="Qi Y."/>
            <person name="Xu X."/>
            <person name="Gao Z."/>
            <person name="Pan H."/>
            <person name="Jian J."/>
            <person name="Tian Y."/>
            <person name="Yue Z."/>
            <person name="Xu Y."/>
        </authorList>
    </citation>
    <scope>NUCLEOTIDE SEQUENCE [LARGE SCALE GENOMIC DNA]</scope>
    <source>
        <strain evidence="3">cv. Dabenzi</strain>
    </source>
</reference>
<dbReference type="AlphaFoldDB" id="A0A218VS94"/>
<gene>
    <name evidence="2" type="ORF">CDL15_Pgr010623</name>
</gene>
<evidence type="ECO:0000313" key="2">
    <source>
        <dbReference type="EMBL" id="OWM63223.1"/>
    </source>
</evidence>
<feature type="compositionally biased region" description="Basic residues" evidence="1">
    <location>
        <begin position="33"/>
        <end position="42"/>
    </location>
</feature>
<organism evidence="2 3">
    <name type="scientific">Punica granatum</name>
    <name type="common">Pomegranate</name>
    <dbReference type="NCBI Taxonomy" id="22663"/>
    <lineage>
        <taxon>Eukaryota</taxon>
        <taxon>Viridiplantae</taxon>
        <taxon>Streptophyta</taxon>
        <taxon>Embryophyta</taxon>
        <taxon>Tracheophyta</taxon>
        <taxon>Spermatophyta</taxon>
        <taxon>Magnoliopsida</taxon>
        <taxon>eudicotyledons</taxon>
        <taxon>Gunneridae</taxon>
        <taxon>Pentapetalae</taxon>
        <taxon>rosids</taxon>
        <taxon>malvids</taxon>
        <taxon>Myrtales</taxon>
        <taxon>Lythraceae</taxon>
        <taxon>Punica</taxon>
    </lineage>
</organism>
<evidence type="ECO:0000256" key="1">
    <source>
        <dbReference type="SAM" id="MobiDB-lite"/>
    </source>
</evidence>
<name>A0A218VS94_PUNGR</name>
<proteinExistence type="predicted"/>
<protein>
    <submittedName>
        <fullName evidence="2">Uncharacterized protein</fullName>
    </submittedName>
</protein>
<accession>A0A218VS94</accession>
<dbReference type="EMBL" id="MTKT01006106">
    <property type="protein sequence ID" value="OWM63223.1"/>
    <property type="molecule type" value="Genomic_DNA"/>
</dbReference>
<comment type="caution">
    <text evidence="2">The sequence shown here is derived from an EMBL/GenBank/DDBJ whole genome shotgun (WGS) entry which is preliminary data.</text>
</comment>
<evidence type="ECO:0000313" key="3">
    <source>
        <dbReference type="Proteomes" id="UP000197138"/>
    </source>
</evidence>
<feature type="region of interest" description="Disordered" evidence="1">
    <location>
        <begin position="1"/>
        <end position="42"/>
    </location>
</feature>